<feature type="coiled-coil region" evidence="2">
    <location>
        <begin position="160"/>
        <end position="187"/>
    </location>
</feature>
<feature type="region of interest" description="Disordered" evidence="3">
    <location>
        <begin position="451"/>
        <end position="531"/>
    </location>
</feature>
<dbReference type="OrthoDB" id="568378at2759"/>
<feature type="compositionally biased region" description="Low complexity" evidence="3">
    <location>
        <begin position="420"/>
        <end position="430"/>
    </location>
</feature>
<dbReference type="PANTHER" id="PTHR31342:SF16">
    <property type="entry name" value="TALIN_MIDDLE DOMAIN-CONTAINING PROTEIN"/>
    <property type="match status" value="1"/>
</dbReference>
<evidence type="ECO:0000313" key="5">
    <source>
        <dbReference type="Proteomes" id="UP000708148"/>
    </source>
</evidence>
<sequence length="1152" mass="123931">MGDDGRLKERGLPGGKHGHKNPVKGLLKGGRKKFQQITGGRKGQNGTMGRTPTPDRQMKDMLLNMGQPSDKFARHGGPGMVYYGAALEELEEQRREERFYEQQRRSTPSPLAESEPRFIKLQNGNVIKLPGSFTGYHSDDEGMSQALEASKSTLSSDNLLREALSLRLDLEQELEDTLARKEELLRCRRRMDTEMQSLGQSDMFEKSVMEYSTRHKEVTAKLRETETTISPLQTAIADLRQVEKFIKEQHLGNEEAAIVFQDIMKKMFDDLHLSQTPPSKIKPAHSLPGNVMAELKDRLEHGTLTSMGRQSSGFGLQPTSSSTSDSTQWVTFGDDQESSATSQRKEGPQHVGRVGSAPNVKGAWDKLNQLKTISGRNLKKRLGPQLAQGISFPDLASSGAFREPELPTYYPSTYAPPPSGRSSRADSSSIMDSGSIMAVDEVKQWQDDPMVTQSRGTGMCTPPPSQGPLASTSMSSLSSMDTGAPSSIRSFDGTLGMAQPPQQQQQQSGTSYLQSQLGMPQQQLARPAGSWMRFGDGGDVQGSVPSTGVLHAGQPAVAAHSSDSAAGLSQVAMSSTALQASTAMGSFVAVQQSDTQMTSASASASSSSGFHNFANFEANFSPVASGMGRHGASASASGSLGLASEADWVPFGDSDTPSRGQSTGGMGGNSSGSQYSGAANPTMLQSAPSTSSTSTVFGGQSDSTTSTSMGQQTGPRSAPEAQSALENAGSCKTEEAAKNEPGESASSMASVLKSVKLKKKMTSTDAPYGGEESQQSFDIGNMDMDTLVSAMMEGAKQDVKPAKEAAVPQPEEAEPAAPKPKKAAPPPPPPPPGKGGKGGPPPPPPPPGKKGGKAPVPPPPPGGKRTTGDTGVKRQPQVIEMFQEVRRALLSNSKKPGEGHKKLGGASGPVDQSQMFAEIASKGSYQAQVQADIIKYADVIEELINEVKRFKARDMEHLEEFVNGVDKVLDELSDETAVLRKFEWPASRFDTFREAVALSRELTEKRNKFKQWQRGQGKRADNLKEIQKYMEKVQDRMDVLNRTKESDEARFKNHDVPWNKKLMTEVKHASLHAMDLYMQVALDEAHEAMKSSLADKKKREKALAVLTATIKFAFKVHQCVGGFNEGCSARFGEVSALTRQLTSERDAEGSAA</sequence>
<feature type="region of interest" description="Disordered" evidence="3">
    <location>
        <begin position="1"/>
        <end position="60"/>
    </location>
</feature>
<dbReference type="EMBL" id="CAJHUC010000390">
    <property type="protein sequence ID" value="CAD7695803.1"/>
    <property type="molecule type" value="Genomic_DNA"/>
</dbReference>
<feature type="region of interest" description="Disordered" evidence="3">
    <location>
        <begin position="647"/>
        <end position="749"/>
    </location>
</feature>
<dbReference type="Proteomes" id="UP000708148">
    <property type="component" value="Unassembled WGS sequence"/>
</dbReference>
<feature type="compositionally biased region" description="Polar residues" evidence="3">
    <location>
        <begin position="682"/>
        <end position="697"/>
    </location>
</feature>
<protein>
    <submittedName>
        <fullName evidence="4">Uncharacterized protein</fullName>
    </submittedName>
</protein>
<dbReference type="PANTHER" id="PTHR31342">
    <property type="entry name" value="PROTEIN CHUP1, CHLOROPLASTIC"/>
    <property type="match status" value="1"/>
</dbReference>
<feature type="coiled-coil region" evidence="2">
    <location>
        <begin position="1023"/>
        <end position="1050"/>
    </location>
</feature>
<comment type="caution">
    <text evidence="4">The sequence shown here is derived from an EMBL/GenBank/DDBJ whole genome shotgun (WGS) entry which is preliminary data.</text>
</comment>
<reference evidence="4" key="1">
    <citation type="submission" date="2020-12" db="EMBL/GenBank/DDBJ databases">
        <authorList>
            <person name="Iha C."/>
        </authorList>
    </citation>
    <scope>NUCLEOTIDE SEQUENCE</scope>
</reference>
<feature type="compositionally biased region" description="Polar residues" evidence="3">
    <location>
        <begin position="508"/>
        <end position="524"/>
    </location>
</feature>
<feature type="coiled-coil region" evidence="2">
    <location>
        <begin position="933"/>
        <end position="960"/>
    </location>
</feature>
<keyword evidence="5" id="KW-1185">Reference proteome</keyword>
<feature type="compositionally biased region" description="Low complexity" evidence="3">
    <location>
        <begin position="471"/>
        <end position="480"/>
    </location>
</feature>
<dbReference type="AlphaFoldDB" id="A0A8S1INA6"/>
<evidence type="ECO:0000256" key="3">
    <source>
        <dbReference type="SAM" id="MobiDB-lite"/>
    </source>
</evidence>
<feature type="compositionally biased region" description="Pro residues" evidence="3">
    <location>
        <begin position="823"/>
        <end position="848"/>
    </location>
</feature>
<name>A0A8S1INA6_9CHLO</name>
<dbReference type="InterPro" id="IPR040265">
    <property type="entry name" value="CHUP1/IPGA1-like"/>
</dbReference>
<evidence type="ECO:0000256" key="1">
    <source>
        <dbReference type="ARBA" id="ARBA00023054"/>
    </source>
</evidence>
<feature type="compositionally biased region" description="Basic and acidic residues" evidence="3">
    <location>
        <begin position="1"/>
        <end position="11"/>
    </location>
</feature>
<proteinExistence type="predicted"/>
<feature type="region of interest" description="Disordered" evidence="3">
    <location>
        <begin position="94"/>
        <end position="113"/>
    </location>
</feature>
<feature type="region of interest" description="Disordered" evidence="3">
    <location>
        <begin position="305"/>
        <end position="363"/>
    </location>
</feature>
<feature type="region of interest" description="Disordered" evidence="3">
    <location>
        <begin position="408"/>
        <end position="430"/>
    </location>
</feature>
<keyword evidence="1 2" id="KW-0175">Coiled coil</keyword>
<feature type="compositionally biased region" description="Low complexity" evidence="3">
    <location>
        <begin position="698"/>
        <end position="714"/>
    </location>
</feature>
<feature type="region of interest" description="Disordered" evidence="3">
    <location>
        <begin position="797"/>
        <end position="874"/>
    </location>
</feature>
<organism evidence="4 5">
    <name type="scientific">Ostreobium quekettii</name>
    <dbReference type="NCBI Taxonomy" id="121088"/>
    <lineage>
        <taxon>Eukaryota</taxon>
        <taxon>Viridiplantae</taxon>
        <taxon>Chlorophyta</taxon>
        <taxon>core chlorophytes</taxon>
        <taxon>Ulvophyceae</taxon>
        <taxon>TCBD clade</taxon>
        <taxon>Bryopsidales</taxon>
        <taxon>Ostreobineae</taxon>
        <taxon>Ostreobiaceae</taxon>
        <taxon>Ostreobium</taxon>
    </lineage>
</organism>
<feature type="compositionally biased region" description="Basic and acidic residues" evidence="3">
    <location>
        <begin position="732"/>
        <end position="741"/>
    </location>
</feature>
<evidence type="ECO:0000313" key="4">
    <source>
        <dbReference type="EMBL" id="CAD7695803.1"/>
    </source>
</evidence>
<accession>A0A8S1INA6</accession>
<feature type="compositionally biased region" description="Polar residues" evidence="3">
    <location>
        <begin position="305"/>
        <end position="318"/>
    </location>
</feature>
<feature type="compositionally biased region" description="Basic and acidic residues" evidence="3">
    <location>
        <begin position="94"/>
        <end position="104"/>
    </location>
</feature>
<gene>
    <name evidence="4" type="ORF">OSTQU699_LOCUS1164</name>
</gene>
<evidence type="ECO:0000256" key="2">
    <source>
        <dbReference type="SAM" id="Coils"/>
    </source>
</evidence>